<evidence type="ECO:0000313" key="2">
    <source>
        <dbReference type="Proteomes" id="UP001162992"/>
    </source>
</evidence>
<proteinExistence type="predicted"/>
<keyword evidence="2" id="KW-1185">Reference proteome</keyword>
<organism evidence="1 2">
    <name type="scientific">Diphasiastrum complanatum</name>
    <name type="common">Issler's clubmoss</name>
    <name type="synonym">Lycopodium complanatum</name>
    <dbReference type="NCBI Taxonomy" id="34168"/>
    <lineage>
        <taxon>Eukaryota</taxon>
        <taxon>Viridiplantae</taxon>
        <taxon>Streptophyta</taxon>
        <taxon>Embryophyta</taxon>
        <taxon>Tracheophyta</taxon>
        <taxon>Lycopodiopsida</taxon>
        <taxon>Lycopodiales</taxon>
        <taxon>Lycopodiaceae</taxon>
        <taxon>Lycopodioideae</taxon>
        <taxon>Diphasiastrum</taxon>
    </lineage>
</organism>
<name>A0ACC2DM37_DIPCM</name>
<comment type="caution">
    <text evidence="1">The sequence shown here is derived from an EMBL/GenBank/DDBJ whole genome shotgun (WGS) entry which is preliminary data.</text>
</comment>
<reference evidence="2" key="1">
    <citation type="journal article" date="2024" name="Proc. Natl. Acad. Sci. U.S.A.">
        <title>Extraordinary preservation of gene collinearity over three hundred million years revealed in homosporous lycophytes.</title>
        <authorList>
            <person name="Li C."/>
            <person name="Wickell D."/>
            <person name="Kuo L.Y."/>
            <person name="Chen X."/>
            <person name="Nie B."/>
            <person name="Liao X."/>
            <person name="Peng D."/>
            <person name="Ji J."/>
            <person name="Jenkins J."/>
            <person name="Williams M."/>
            <person name="Shu S."/>
            <person name="Plott C."/>
            <person name="Barry K."/>
            <person name="Rajasekar S."/>
            <person name="Grimwood J."/>
            <person name="Han X."/>
            <person name="Sun S."/>
            <person name="Hou Z."/>
            <person name="He W."/>
            <person name="Dai G."/>
            <person name="Sun C."/>
            <person name="Schmutz J."/>
            <person name="Leebens-Mack J.H."/>
            <person name="Li F.W."/>
            <person name="Wang L."/>
        </authorList>
    </citation>
    <scope>NUCLEOTIDE SEQUENCE [LARGE SCALE GENOMIC DNA]</scope>
    <source>
        <strain evidence="2">cv. PW_Plant_1</strain>
    </source>
</reference>
<protein>
    <submittedName>
        <fullName evidence="1">Uncharacterized protein</fullName>
    </submittedName>
</protein>
<dbReference type="EMBL" id="CM055096">
    <property type="protein sequence ID" value="KAJ7555371.1"/>
    <property type="molecule type" value="Genomic_DNA"/>
</dbReference>
<gene>
    <name evidence="1" type="ORF">O6H91_05G034200</name>
</gene>
<sequence length="462" mass="52502">MCVMGSSVEGRLLLHMSPGNKNALKSVIAAEYTGVKIQIAPNFQMGVSNKTPEFLKLNPLGKVPVLETPDGVILESNAIARYVSKLKKNTLLGSSLIDQAHVDQWIDFATTEIDVGIARWVYPRLGFGGVYVPEVEEYAISALRISLGALNVHLASHTYLVGHSVTLSDIVLVCNLSLGYKTVFTKEFTVDYPHVDRYFWTLVHHPQFKKHLGVVERAEKPCPLSATKTSTVEDKSAQSVKEKSSHKKKEVNKPIVETPKHKSEAPKPKEESFAAEDEDEAPSKPKGKHPLDLLPPSSMVLDNWKRLYSNTKVKDFRDVAIKGWILVRLMCMNFSSRFWEMYDPEGYSLWFCDYKYNDENTVPFVTMNKVSGFLQRMDFIRKFAFGKICILGETSPYKIKGVWLFRGPEIPQQVKDECYDVELYDWLKVDIADEIQKERVNAYFEEPDDVEGEKLLEAKCFK</sequence>
<evidence type="ECO:0000313" key="1">
    <source>
        <dbReference type="EMBL" id="KAJ7555371.1"/>
    </source>
</evidence>
<dbReference type="Proteomes" id="UP001162992">
    <property type="component" value="Chromosome 5"/>
</dbReference>
<accession>A0ACC2DM37</accession>